<feature type="compositionally biased region" description="Basic and acidic residues" evidence="1">
    <location>
        <begin position="199"/>
        <end position="216"/>
    </location>
</feature>
<feature type="region of interest" description="Disordered" evidence="1">
    <location>
        <begin position="1"/>
        <end position="354"/>
    </location>
</feature>
<feature type="compositionally biased region" description="Low complexity" evidence="1">
    <location>
        <begin position="333"/>
        <end position="352"/>
    </location>
</feature>
<dbReference type="STRING" id="576137.A0A1L7XUX3"/>
<dbReference type="EMBL" id="FJOG01000060">
    <property type="protein sequence ID" value="CZR68829.1"/>
    <property type="molecule type" value="Genomic_DNA"/>
</dbReference>
<feature type="compositionally biased region" description="Low complexity" evidence="1">
    <location>
        <begin position="103"/>
        <end position="112"/>
    </location>
</feature>
<feature type="compositionally biased region" description="Pro residues" evidence="1">
    <location>
        <begin position="323"/>
        <end position="332"/>
    </location>
</feature>
<sequence length="692" mass="75903">MAAKYSNPTVESMLGDTEDEEREEFRGTEEGSVNEKEHRHSKSSHESVIVNSRKEKRRRKHRSSGDGSRYPKSKPKNMEGRKSMPARDNGSEGPRYRHRRSSSYRSTGSTSSSEDDEPIPDHRAVLAAARARLSSPSMLSTFTTQTTATNASSSSSGSNSTVTQTSIAKRPNTGKRPTGEAPLSPAVPDPPDVFTFMNDDGHQSAADEKPHEDTEKPQQGVVEEHDGQDEDEDEEEEESSDDETPQWTQKQIEASPIESAEHPGSTSSSASSSFHGDDFSDTLVDNDTDRSTSPERSVKGHECHEPKPLETIPEIPELSAAPASPPQTPSPASPDRASSRMAAQMAAAQQRQHQYGSMNQFGTPNMPRGNAQLPVIPQSALSARYPQQMAQRPLPRAEKLPVTGYELLASQLSTRADAEDGTGIKPLYRKFEALNHRLLLHLQDELSELEEQLHRLDHADTQSRRTDRHIIPASRRAAAIAGGELQWHKTDVLGRIGFKLAQYNQALTSFNETQLLAPPTIDDIDQYREYLDMEQPIHEAETHFLDPEDDLVSLSSQPLHHKSRYRRHRDSDSPSSGEVSSSEVSSRQSVSLRKVPLAKPSEPLNQAKGNLQSIFPALAAAIATSILLPVLTFTVIPGFMGRLIVTGLVALFLIAALVQAQILGRSVLLGREAMMCAGIYAGVMTVIAGIMS</sequence>
<feature type="compositionally biased region" description="Polar residues" evidence="1">
    <location>
        <begin position="1"/>
        <end position="10"/>
    </location>
</feature>
<dbReference type="AlphaFoldDB" id="A0A1L7XUX3"/>
<proteinExistence type="predicted"/>
<dbReference type="InterPro" id="IPR046529">
    <property type="entry name" value="DUF6594"/>
</dbReference>
<keyword evidence="2" id="KW-0812">Transmembrane</keyword>
<dbReference type="OrthoDB" id="5416037at2759"/>
<feature type="domain" description="DUF6594" evidence="3">
    <location>
        <begin position="405"/>
        <end position="684"/>
    </location>
</feature>
<feature type="compositionally biased region" description="Low complexity" evidence="1">
    <location>
        <begin position="125"/>
        <end position="166"/>
    </location>
</feature>
<evidence type="ECO:0000313" key="4">
    <source>
        <dbReference type="EMBL" id="CZR68829.1"/>
    </source>
</evidence>
<name>A0A1L7XUX3_9HELO</name>
<evidence type="ECO:0000259" key="3">
    <source>
        <dbReference type="Pfam" id="PF20237"/>
    </source>
</evidence>
<dbReference type="PANTHER" id="PTHR34502:SF6">
    <property type="entry name" value="DUF6594 DOMAIN-CONTAINING PROTEIN"/>
    <property type="match status" value="1"/>
</dbReference>
<evidence type="ECO:0000313" key="5">
    <source>
        <dbReference type="Proteomes" id="UP000184330"/>
    </source>
</evidence>
<gene>
    <name evidence="4" type="ORF">PAC_18729</name>
</gene>
<keyword evidence="2" id="KW-1133">Transmembrane helix</keyword>
<evidence type="ECO:0000256" key="2">
    <source>
        <dbReference type="SAM" id="Phobius"/>
    </source>
</evidence>
<feature type="compositionally biased region" description="Acidic residues" evidence="1">
    <location>
        <begin position="226"/>
        <end position="244"/>
    </location>
</feature>
<keyword evidence="2" id="KW-0472">Membrane</keyword>
<dbReference type="PANTHER" id="PTHR34502">
    <property type="entry name" value="DUF6594 DOMAIN-CONTAINING PROTEIN-RELATED"/>
    <property type="match status" value="1"/>
</dbReference>
<keyword evidence="5" id="KW-1185">Reference proteome</keyword>
<feature type="transmembrane region" description="Helical" evidence="2">
    <location>
        <begin position="668"/>
        <end position="691"/>
    </location>
</feature>
<feature type="compositionally biased region" description="Basic residues" evidence="1">
    <location>
        <begin position="559"/>
        <end position="568"/>
    </location>
</feature>
<evidence type="ECO:0000256" key="1">
    <source>
        <dbReference type="SAM" id="MobiDB-lite"/>
    </source>
</evidence>
<feature type="region of interest" description="Disordered" evidence="1">
    <location>
        <begin position="557"/>
        <end position="594"/>
    </location>
</feature>
<feature type="compositionally biased region" description="Basic and acidic residues" evidence="1">
    <location>
        <begin position="23"/>
        <end position="38"/>
    </location>
</feature>
<feature type="transmembrane region" description="Helical" evidence="2">
    <location>
        <begin position="643"/>
        <end position="662"/>
    </location>
</feature>
<organism evidence="4 5">
    <name type="scientific">Phialocephala subalpina</name>
    <dbReference type="NCBI Taxonomy" id="576137"/>
    <lineage>
        <taxon>Eukaryota</taxon>
        <taxon>Fungi</taxon>
        <taxon>Dikarya</taxon>
        <taxon>Ascomycota</taxon>
        <taxon>Pezizomycotina</taxon>
        <taxon>Leotiomycetes</taxon>
        <taxon>Helotiales</taxon>
        <taxon>Mollisiaceae</taxon>
        <taxon>Phialocephala</taxon>
        <taxon>Phialocephala fortinii species complex</taxon>
    </lineage>
</organism>
<dbReference type="Proteomes" id="UP000184330">
    <property type="component" value="Unassembled WGS sequence"/>
</dbReference>
<feature type="transmembrane region" description="Helical" evidence="2">
    <location>
        <begin position="614"/>
        <end position="636"/>
    </location>
</feature>
<feature type="compositionally biased region" description="Low complexity" evidence="1">
    <location>
        <begin position="262"/>
        <end position="274"/>
    </location>
</feature>
<protein>
    <recommendedName>
        <fullName evidence="3">DUF6594 domain-containing protein</fullName>
    </recommendedName>
</protein>
<feature type="compositionally biased region" description="Basic and acidic residues" evidence="1">
    <location>
        <begin position="287"/>
        <end position="308"/>
    </location>
</feature>
<dbReference type="Pfam" id="PF20237">
    <property type="entry name" value="DUF6594"/>
    <property type="match status" value="1"/>
</dbReference>
<feature type="compositionally biased region" description="Low complexity" evidence="1">
    <location>
        <begin position="573"/>
        <end position="591"/>
    </location>
</feature>
<accession>A0A1L7XUX3</accession>
<reference evidence="4 5" key="1">
    <citation type="submission" date="2016-03" db="EMBL/GenBank/DDBJ databases">
        <authorList>
            <person name="Ploux O."/>
        </authorList>
    </citation>
    <scope>NUCLEOTIDE SEQUENCE [LARGE SCALE GENOMIC DNA]</scope>
    <source>
        <strain evidence="4 5">UAMH 11012</strain>
    </source>
</reference>